<gene>
    <name evidence="1" type="ORF">Pfra01_000287400</name>
</gene>
<evidence type="ECO:0000313" key="2">
    <source>
        <dbReference type="Proteomes" id="UP001165121"/>
    </source>
</evidence>
<dbReference type="AlphaFoldDB" id="A0A9W6TXG1"/>
<dbReference type="Proteomes" id="UP001165121">
    <property type="component" value="Unassembled WGS sequence"/>
</dbReference>
<keyword evidence="2" id="KW-1185">Reference proteome</keyword>
<name>A0A9W6TXG1_9STRA</name>
<accession>A0A9W6TXG1</accession>
<sequence length="106" mass="11764">MTWPYAKGSNQGFDFTYAELYRFRSGKWLSDGSIRGFTEYLRRIYCNNATVFTTTPSSSTAQGESEVLVILARATLDEICLCVDAAANDRVVLPVNLTPLTGLPCR</sequence>
<evidence type="ECO:0000313" key="1">
    <source>
        <dbReference type="EMBL" id="GMF21491.1"/>
    </source>
</evidence>
<protein>
    <submittedName>
        <fullName evidence="1">Unnamed protein product</fullName>
    </submittedName>
</protein>
<comment type="caution">
    <text evidence="1">The sequence shown here is derived from an EMBL/GenBank/DDBJ whole genome shotgun (WGS) entry which is preliminary data.</text>
</comment>
<reference evidence="1" key="1">
    <citation type="submission" date="2023-04" db="EMBL/GenBank/DDBJ databases">
        <title>Phytophthora fragariaefolia NBRC 109709.</title>
        <authorList>
            <person name="Ichikawa N."/>
            <person name="Sato H."/>
            <person name="Tonouchi N."/>
        </authorList>
    </citation>
    <scope>NUCLEOTIDE SEQUENCE</scope>
    <source>
        <strain evidence="1">NBRC 109709</strain>
    </source>
</reference>
<organism evidence="1 2">
    <name type="scientific">Phytophthora fragariaefolia</name>
    <dbReference type="NCBI Taxonomy" id="1490495"/>
    <lineage>
        <taxon>Eukaryota</taxon>
        <taxon>Sar</taxon>
        <taxon>Stramenopiles</taxon>
        <taxon>Oomycota</taxon>
        <taxon>Peronosporomycetes</taxon>
        <taxon>Peronosporales</taxon>
        <taxon>Peronosporaceae</taxon>
        <taxon>Phytophthora</taxon>
    </lineage>
</organism>
<dbReference type="EMBL" id="BSXT01000228">
    <property type="protein sequence ID" value="GMF21491.1"/>
    <property type="molecule type" value="Genomic_DNA"/>
</dbReference>
<proteinExistence type="predicted"/>